<dbReference type="STRING" id="553175.POREN0001_0240"/>
<accession>C3JAK3</accession>
<evidence type="ECO:0000313" key="1">
    <source>
        <dbReference type="EMBL" id="EEN82726.1"/>
    </source>
</evidence>
<organism evidence="1 2">
    <name type="scientific">Porphyromonas endodontalis (strain ATCC 35406 / DSM 24491 / JCM 8526 / CCUG 16442 / BCRC 14492 / NCTC 13058 / HG 370)</name>
    <name type="common">Bacteroides endodontalis</name>
    <dbReference type="NCBI Taxonomy" id="553175"/>
    <lineage>
        <taxon>Bacteria</taxon>
        <taxon>Pseudomonadati</taxon>
        <taxon>Bacteroidota</taxon>
        <taxon>Bacteroidia</taxon>
        <taxon>Bacteroidales</taxon>
        <taxon>Porphyromonadaceae</taxon>
        <taxon>Porphyromonas</taxon>
    </lineage>
</organism>
<keyword evidence="2" id="KW-1185">Reference proteome</keyword>
<proteinExistence type="predicted"/>
<comment type="caution">
    <text evidence="1">The sequence shown here is derived from an EMBL/GenBank/DDBJ whole genome shotgun (WGS) entry which is preliminary data.</text>
</comment>
<reference evidence="1 2" key="1">
    <citation type="submission" date="2009-04" db="EMBL/GenBank/DDBJ databases">
        <authorList>
            <person name="Sebastian Y."/>
            <person name="Madupu R."/>
            <person name="Durkin A.S."/>
            <person name="Torralba M."/>
            <person name="Methe B."/>
            <person name="Sutton G.G."/>
            <person name="Strausberg R.L."/>
            <person name="Nelson K.E."/>
        </authorList>
    </citation>
    <scope>NUCLEOTIDE SEQUENCE [LARGE SCALE GENOMIC DNA]</scope>
    <source>
        <strain evidence="2">ATCC 35406 / BCRC 14492 / JCM 8526 / NCTC 13058 / HG 370</strain>
    </source>
</reference>
<dbReference type="Proteomes" id="UP000004295">
    <property type="component" value="Unassembled WGS sequence"/>
</dbReference>
<gene>
    <name evidence="1" type="ORF">POREN0001_0240</name>
</gene>
<name>C3JAK3_POREA</name>
<sequence length="58" mass="6670">MSIFLRSEIKDYRQDFLTIVIGSRRGGQPLPPLTNLLQTKKEMPLYLEHLPTLTASLQ</sequence>
<evidence type="ECO:0000313" key="2">
    <source>
        <dbReference type="Proteomes" id="UP000004295"/>
    </source>
</evidence>
<dbReference type="EMBL" id="ACNN01000020">
    <property type="protein sequence ID" value="EEN82726.1"/>
    <property type="molecule type" value="Genomic_DNA"/>
</dbReference>
<dbReference type="AlphaFoldDB" id="C3JAK3"/>
<protein>
    <submittedName>
        <fullName evidence="1">Uncharacterized protein</fullName>
    </submittedName>
</protein>